<dbReference type="PANTHER" id="PTHR38685:SF1">
    <property type="entry name" value="CELL DIVISION PROTEIN ZIPA"/>
    <property type="match status" value="1"/>
</dbReference>
<comment type="similarity">
    <text evidence="8 9">Belongs to the ZipA family.</text>
</comment>
<feature type="transmembrane region" description="Helical" evidence="8">
    <location>
        <begin position="6"/>
        <end position="25"/>
    </location>
</feature>
<evidence type="ECO:0000256" key="6">
    <source>
        <dbReference type="ARBA" id="ARBA00023136"/>
    </source>
</evidence>
<keyword evidence="7 8" id="KW-0131">Cell cycle</keyword>
<evidence type="ECO:0000256" key="8">
    <source>
        <dbReference type="HAMAP-Rule" id="MF_00509"/>
    </source>
</evidence>
<dbReference type="OrthoDB" id="7054914at2"/>
<dbReference type="NCBIfam" id="TIGR02205">
    <property type="entry name" value="septum_zipA"/>
    <property type="match status" value="1"/>
</dbReference>
<dbReference type="RefSeq" id="WP_034412927.1">
    <property type="nucleotide sequence ID" value="NZ_JGVK01000001.1"/>
</dbReference>
<dbReference type="GO" id="GO:0043093">
    <property type="term" value="P:FtsZ-dependent cytokinesis"/>
    <property type="evidence" value="ECO:0007669"/>
    <property type="project" value="UniProtKB-UniRule"/>
</dbReference>
<dbReference type="EMBL" id="JGVK01000001">
    <property type="protein sequence ID" value="KEY91732.1"/>
    <property type="molecule type" value="Genomic_DNA"/>
</dbReference>
<comment type="function">
    <text evidence="8 9">Essential cell division protein that stabilizes the FtsZ protofilaments by cross-linking them and that serves as a cytoplasmic membrane anchor for the Z ring. Also required for the recruitment to the septal ring of downstream cell division proteins.</text>
</comment>
<keyword evidence="5 8" id="KW-1133">Transmembrane helix</keyword>
<keyword evidence="4 8" id="KW-0812">Transmembrane</keyword>
<feature type="domain" description="ZipA C-terminal FtsZ-binding" evidence="10">
    <location>
        <begin position="133"/>
        <end position="263"/>
    </location>
</feature>
<evidence type="ECO:0000313" key="11">
    <source>
        <dbReference type="EMBL" id="KEY91732.1"/>
    </source>
</evidence>
<dbReference type="InterPro" id="IPR011919">
    <property type="entry name" value="Cell_div_ZipA"/>
</dbReference>
<dbReference type="HAMAP" id="MF_00509">
    <property type="entry name" value="ZipA"/>
    <property type="match status" value="1"/>
</dbReference>
<evidence type="ECO:0000259" key="10">
    <source>
        <dbReference type="SMART" id="SM00771"/>
    </source>
</evidence>
<dbReference type="SMART" id="SM00771">
    <property type="entry name" value="ZipA_C"/>
    <property type="match status" value="1"/>
</dbReference>
<dbReference type="GO" id="GO:0032153">
    <property type="term" value="C:cell division site"/>
    <property type="evidence" value="ECO:0007669"/>
    <property type="project" value="UniProtKB-UniRule"/>
</dbReference>
<keyword evidence="6 8" id="KW-0472">Membrane</keyword>
<evidence type="ECO:0000256" key="1">
    <source>
        <dbReference type="ARBA" id="ARBA00022475"/>
    </source>
</evidence>
<dbReference type="STRING" id="1179155.CF67_01072"/>
<dbReference type="Gene3D" id="3.30.1400.10">
    <property type="entry name" value="ZipA, C-terminal FtsZ-binding domain"/>
    <property type="match status" value="1"/>
</dbReference>
<evidence type="ECO:0000313" key="12">
    <source>
        <dbReference type="Proteomes" id="UP000053784"/>
    </source>
</evidence>
<dbReference type="InterPro" id="IPR036765">
    <property type="entry name" value="ZipA_FtsZ-bd_C_sf"/>
</dbReference>
<organism evidence="11 12">
    <name type="scientific">Candidatus Photodesmus blepharonis</name>
    <dbReference type="NCBI Taxonomy" id="1179155"/>
    <lineage>
        <taxon>Bacteria</taxon>
        <taxon>Pseudomonadati</taxon>
        <taxon>Pseudomonadota</taxon>
        <taxon>Gammaproteobacteria</taxon>
        <taxon>Vibrionales</taxon>
        <taxon>Vibrionaceae</taxon>
        <taxon>Candidatus Photodesmus</taxon>
    </lineage>
</organism>
<evidence type="ECO:0000256" key="4">
    <source>
        <dbReference type="ARBA" id="ARBA00022692"/>
    </source>
</evidence>
<sequence length="276" mass="31473">MQELRLVLIIVGLLAIMALLFHGYWSSKQQEKIKVKLNPKLPNRLGAKRNKPQKKLSKTLVFDLKKLHKERKEPSFGVIENTEITPLLRGISSKYCSTTVPKASDFQKETLNVSSYSSRIDKILLPNTSSKSQSEVIVLNVHCLEEELFVGTTLFDSLEKNGLFYGEMGIFHCYMPSSEMGKSLFSVANMMKPGAFKCDDLSNFTTRGISLFMILPCFGRAEKNFELMLKTAQRIANDLGGNVLDDTRNLITPDRLLAYRRQIQDFKIRYEVKVNY</sequence>
<dbReference type="eggNOG" id="COG3115">
    <property type="taxonomic scope" value="Bacteria"/>
</dbReference>
<gene>
    <name evidence="8 11" type="primary">zipA</name>
    <name evidence="11" type="ORF">CF67_01072</name>
</gene>
<accession>A0A084CPK3</accession>
<dbReference type="Proteomes" id="UP000053784">
    <property type="component" value="Unassembled WGS sequence"/>
</dbReference>
<evidence type="ECO:0000256" key="2">
    <source>
        <dbReference type="ARBA" id="ARBA00022519"/>
    </source>
</evidence>
<name>A0A084CPK3_9GAMM</name>
<dbReference type="AlphaFoldDB" id="A0A084CPK3"/>
<keyword evidence="12" id="KW-1185">Reference proteome</keyword>
<keyword evidence="2 8" id="KW-0997">Cell inner membrane</keyword>
<evidence type="ECO:0000256" key="5">
    <source>
        <dbReference type="ARBA" id="ARBA00022989"/>
    </source>
</evidence>
<keyword evidence="3 8" id="KW-0132">Cell division</keyword>
<proteinExistence type="inferred from homology"/>
<comment type="subunit">
    <text evidence="8">Interacts with FtsZ via their C-terminal domains.</text>
</comment>
<dbReference type="PANTHER" id="PTHR38685">
    <property type="entry name" value="CELL DIVISION PROTEIN ZIPA"/>
    <property type="match status" value="1"/>
</dbReference>
<evidence type="ECO:0000256" key="7">
    <source>
        <dbReference type="ARBA" id="ARBA00023306"/>
    </source>
</evidence>
<keyword evidence="1 8" id="KW-1003">Cell membrane</keyword>
<dbReference type="GO" id="GO:0000917">
    <property type="term" value="P:division septum assembly"/>
    <property type="evidence" value="ECO:0007669"/>
    <property type="project" value="TreeGrafter"/>
</dbReference>
<dbReference type="GO" id="GO:0005886">
    <property type="term" value="C:plasma membrane"/>
    <property type="evidence" value="ECO:0007669"/>
    <property type="project" value="UniProtKB-SubCell"/>
</dbReference>
<dbReference type="InterPro" id="IPR007449">
    <property type="entry name" value="ZipA_FtsZ-bd_C"/>
</dbReference>
<comment type="caution">
    <text evidence="11">The sequence shown here is derived from an EMBL/GenBank/DDBJ whole genome shotgun (WGS) entry which is preliminary data.</text>
</comment>
<protein>
    <recommendedName>
        <fullName evidence="8 9">Cell division protein ZipA</fullName>
    </recommendedName>
</protein>
<evidence type="ECO:0000256" key="9">
    <source>
        <dbReference type="RuleBase" id="RU003612"/>
    </source>
</evidence>
<dbReference type="Pfam" id="PF04354">
    <property type="entry name" value="ZipA_C"/>
    <property type="match status" value="1"/>
</dbReference>
<comment type="subcellular location">
    <subcellularLocation>
        <location evidence="8">Cell inner membrane</location>
        <topology evidence="8">Single-pass type I membrane protein</topology>
    </subcellularLocation>
    <text evidence="8">Localizes to the Z ring in an FtsZ-dependent manner.</text>
</comment>
<reference evidence="11 12" key="1">
    <citation type="submission" date="2014-03" db="EMBL/GenBank/DDBJ databases">
        <title>Selection and divergence in the genomes of co-occurring obligate luminous symbionts with specific hosts.</title>
        <authorList>
            <person name="Hendry T.A."/>
            <person name="de Wet J.R."/>
            <person name="Dunlap P.V."/>
        </authorList>
    </citation>
    <scope>NUCLEOTIDE SEQUENCE [LARGE SCALE GENOMIC DNA]</scope>
    <source>
        <strain evidence="11 12">Ppalp.1</strain>
    </source>
</reference>
<dbReference type="SUPFAM" id="SSF64383">
    <property type="entry name" value="Cell-division protein ZipA, C-terminal domain"/>
    <property type="match status" value="1"/>
</dbReference>
<evidence type="ECO:0000256" key="3">
    <source>
        <dbReference type="ARBA" id="ARBA00022618"/>
    </source>
</evidence>